<proteinExistence type="predicted"/>
<evidence type="ECO:0000256" key="1">
    <source>
        <dbReference type="SAM" id="MobiDB-lite"/>
    </source>
</evidence>
<name>A0ABN8ZGX6_RANTA</name>
<organism evidence="2 3">
    <name type="scientific">Rangifer tarandus platyrhynchus</name>
    <name type="common">Svalbard reindeer</name>
    <dbReference type="NCBI Taxonomy" id="3082113"/>
    <lineage>
        <taxon>Eukaryota</taxon>
        <taxon>Metazoa</taxon>
        <taxon>Chordata</taxon>
        <taxon>Craniata</taxon>
        <taxon>Vertebrata</taxon>
        <taxon>Euteleostomi</taxon>
        <taxon>Mammalia</taxon>
        <taxon>Eutheria</taxon>
        <taxon>Laurasiatheria</taxon>
        <taxon>Artiodactyla</taxon>
        <taxon>Ruminantia</taxon>
        <taxon>Pecora</taxon>
        <taxon>Cervidae</taxon>
        <taxon>Odocoileinae</taxon>
        <taxon>Rangifer</taxon>
    </lineage>
</organism>
<evidence type="ECO:0000313" key="2">
    <source>
        <dbReference type="EMBL" id="CAI9173162.1"/>
    </source>
</evidence>
<evidence type="ECO:0000313" key="3">
    <source>
        <dbReference type="Proteomes" id="UP001176941"/>
    </source>
</evidence>
<feature type="compositionally biased region" description="Polar residues" evidence="1">
    <location>
        <begin position="58"/>
        <end position="67"/>
    </location>
</feature>
<sequence length="130" mass="14316">MVVRCPAFQQSAAAPAGRRRARGRGGRGATLPSLAEPRRRPGGHPDKRDQRAWFQHPAESSSQQGASSRGLGNKQQCQRLPRDSKEAGRKLARLTLSLPAYRAPSSPAWPRSVFFPVKAGPYWPVWVAIH</sequence>
<reference evidence="2" key="1">
    <citation type="submission" date="2023-04" db="EMBL/GenBank/DDBJ databases">
        <authorList>
            <consortium name="ELIXIR-Norway"/>
        </authorList>
    </citation>
    <scope>NUCLEOTIDE SEQUENCE [LARGE SCALE GENOMIC DNA]</scope>
</reference>
<keyword evidence="3" id="KW-1185">Reference proteome</keyword>
<dbReference type="Proteomes" id="UP001176941">
    <property type="component" value="Chromosome 33"/>
</dbReference>
<feature type="compositionally biased region" description="Basic and acidic residues" evidence="1">
    <location>
        <begin position="36"/>
        <end position="51"/>
    </location>
</feature>
<protein>
    <submittedName>
        <fullName evidence="2">Uncharacterized protein</fullName>
    </submittedName>
</protein>
<feature type="region of interest" description="Disordered" evidence="1">
    <location>
        <begin position="1"/>
        <end position="88"/>
    </location>
</feature>
<gene>
    <name evidence="2" type="ORF">MRATA1EN1_LOCUS22124</name>
</gene>
<dbReference type="EMBL" id="OX459969">
    <property type="protein sequence ID" value="CAI9173162.1"/>
    <property type="molecule type" value="Genomic_DNA"/>
</dbReference>
<accession>A0ABN8ZGX6</accession>